<dbReference type="InterPro" id="IPR029044">
    <property type="entry name" value="Nucleotide-diphossugar_trans"/>
</dbReference>
<feature type="region of interest" description="Disordered" evidence="4">
    <location>
        <begin position="1"/>
        <end position="112"/>
    </location>
</feature>
<dbReference type="Gene3D" id="3.90.550.10">
    <property type="entry name" value="Spore Coat Polysaccharide Biosynthesis Protein SpsA, Chain A"/>
    <property type="match status" value="1"/>
</dbReference>
<evidence type="ECO:0000256" key="4">
    <source>
        <dbReference type="SAM" id="MobiDB-lite"/>
    </source>
</evidence>
<dbReference type="InterPro" id="IPR008630">
    <property type="entry name" value="Glyco_trans_34"/>
</dbReference>
<dbReference type="OMA" id="GEMYHYR"/>
<dbReference type="FunFam" id="3.90.550.10:FF:000117">
    <property type="entry name" value="Glycosyltransferase family 34 protein"/>
    <property type="match status" value="1"/>
</dbReference>
<evidence type="ECO:0000256" key="1">
    <source>
        <dbReference type="ARBA" id="ARBA00005664"/>
    </source>
</evidence>
<dbReference type="Proteomes" id="UP000024533">
    <property type="component" value="Unassembled WGS sequence"/>
</dbReference>
<comment type="similarity">
    <text evidence="1">Belongs to the glycosyltransferase 34 family.</text>
</comment>
<evidence type="ECO:0000256" key="2">
    <source>
        <dbReference type="ARBA" id="ARBA00022676"/>
    </source>
</evidence>
<dbReference type="EMBL" id="AOKY01000314">
    <property type="protein sequence ID" value="KDB23227.1"/>
    <property type="molecule type" value="Genomic_DNA"/>
</dbReference>
<keyword evidence="5" id="KW-0812">Transmembrane</keyword>
<comment type="caution">
    <text evidence="6">The sequence shown here is derived from an EMBL/GenBank/DDBJ whole genome shotgun (WGS) entry which is preliminary data.</text>
</comment>
<dbReference type="GO" id="GO:0006487">
    <property type="term" value="P:protein N-linked glycosylation"/>
    <property type="evidence" value="ECO:0007669"/>
    <property type="project" value="TreeGrafter"/>
</dbReference>
<keyword evidence="5" id="KW-1133">Transmembrane helix</keyword>
<evidence type="ECO:0008006" key="8">
    <source>
        <dbReference type="Google" id="ProtNLM"/>
    </source>
</evidence>
<dbReference type="PANTHER" id="PTHR31306">
    <property type="entry name" value="ALPHA-1,6-MANNOSYLTRANSFERASE MNN11-RELATED"/>
    <property type="match status" value="1"/>
</dbReference>
<dbReference type="GO" id="GO:0016757">
    <property type="term" value="F:glycosyltransferase activity"/>
    <property type="evidence" value="ECO:0007669"/>
    <property type="project" value="UniProtKB-KW"/>
</dbReference>
<evidence type="ECO:0000256" key="5">
    <source>
        <dbReference type="SAM" id="Phobius"/>
    </source>
</evidence>
<dbReference type="PANTHER" id="PTHR31306:SF5">
    <property type="entry name" value="ALPHA-1,6-MANNOSYLTRANSFERASE MNN10-RELATED"/>
    <property type="match status" value="1"/>
</dbReference>
<feature type="compositionally biased region" description="Low complexity" evidence="4">
    <location>
        <begin position="1"/>
        <end position="16"/>
    </location>
</feature>
<dbReference type="GO" id="GO:0000139">
    <property type="term" value="C:Golgi membrane"/>
    <property type="evidence" value="ECO:0007669"/>
    <property type="project" value="TreeGrafter"/>
</dbReference>
<evidence type="ECO:0000256" key="3">
    <source>
        <dbReference type="ARBA" id="ARBA00022679"/>
    </source>
</evidence>
<proteinExistence type="inferred from homology"/>
<keyword evidence="5" id="KW-0472">Membrane</keyword>
<name>A0A059J6Z4_TRIIM</name>
<accession>A0A059J6Z4</accession>
<keyword evidence="2" id="KW-0328">Glycosyltransferase</keyword>
<keyword evidence="7" id="KW-1185">Reference proteome</keyword>
<sequence>MPESFSSSSENPASSSTHHRRRSSSHIRPLNLSPSSSLSAGKGASKAPGLLSAHSLSPIPGTPSVTGTSPMSLSRSPSPRPGGGWSSPGLTTVTAGSSGSSSPRRGYGELSANGQAYANGGLDGDHGPNASWMAAKAKSDRVKGYPSFSTRNNGFFSRQRRKISASLPRFRLNSMLDYGEKEKLGRGRWSGPNGSPLLYRIKTLLGSLLRRTRIRLLLLSILLFILWLCFSSPIYESYRRSSIGGGKKIVLIVASNVGGGVMEWKGAREWAIERDSLRNKKKYVKRWGYDLEIVNMVTKKRYAHEWREGWEKVDVIRGALRKYPKAEWFWWLDLNTFIMEPSYSVESHILNGLEKKTYRDINKYNPLNITHPPSLPYLDPLCLSPEGDKKTSSINLIVPQDCAGFNLGSFMIRRSTWTDRLLDIWWDPVLYEQKHMQWEHKEQDSLEHLYTHQPWIRPHVAFIPQRRMNSFPPGACGDGTDPGIHYQRKDRDFLVNMAGCEWGRDCWSEIYNYRQLSNYLNRTLWEKFKDALSDQWNRMLGKEVKKKP</sequence>
<dbReference type="HOGENOM" id="CLU_021434_0_0_1"/>
<dbReference type="OrthoDB" id="407658at2759"/>
<dbReference type="STRING" id="1215338.A0A059J6Z4"/>
<evidence type="ECO:0000313" key="6">
    <source>
        <dbReference type="EMBL" id="KDB23227.1"/>
    </source>
</evidence>
<gene>
    <name evidence="6" type="ORF">H109_04876</name>
</gene>
<protein>
    <recommendedName>
        <fullName evidence="8">Galactosyl transferase GMA12/MNN10 family protein</fullName>
    </recommendedName>
</protein>
<dbReference type="Pfam" id="PF05637">
    <property type="entry name" value="Glyco_transf_34"/>
    <property type="match status" value="1"/>
</dbReference>
<reference evidence="6 7" key="1">
    <citation type="submission" date="2014-02" db="EMBL/GenBank/DDBJ databases">
        <title>The Genome Sequence of Trichophyton interdigitale MR816.</title>
        <authorList>
            <consortium name="The Broad Institute Genomics Platform"/>
            <person name="Cuomo C.A."/>
            <person name="White T.C."/>
            <person name="Graser Y."/>
            <person name="Martinez-Rossi N."/>
            <person name="Heitman J."/>
            <person name="Young S.K."/>
            <person name="Zeng Q."/>
            <person name="Gargeya S."/>
            <person name="Abouelleil A."/>
            <person name="Alvarado L."/>
            <person name="Chapman S.B."/>
            <person name="Gainer-Dewar J."/>
            <person name="Goldberg J."/>
            <person name="Griggs A."/>
            <person name="Gujja S."/>
            <person name="Hansen M."/>
            <person name="Howarth C."/>
            <person name="Imamovic A."/>
            <person name="Larimer J."/>
            <person name="Martinez D."/>
            <person name="Murphy C."/>
            <person name="Pearson M.D."/>
            <person name="Persinoti G."/>
            <person name="Poon T."/>
            <person name="Priest M."/>
            <person name="Roberts A.D."/>
            <person name="Saif S."/>
            <person name="Shea T.D."/>
            <person name="Sykes S.N."/>
            <person name="Wortman J."/>
            <person name="Nusbaum C."/>
            <person name="Birren B."/>
        </authorList>
    </citation>
    <scope>NUCLEOTIDE SEQUENCE [LARGE SCALE GENOMIC DNA]</scope>
    <source>
        <strain evidence="6 7">MR816</strain>
    </source>
</reference>
<organism evidence="6 7">
    <name type="scientific">Trichophyton interdigitale (strain MR816)</name>
    <dbReference type="NCBI Taxonomy" id="1215338"/>
    <lineage>
        <taxon>Eukaryota</taxon>
        <taxon>Fungi</taxon>
        <taxon>Dikarya</taxon>
        <taxon>Ascomycota</taxon>
        <taxon>Pezizomycotina</taxon>
        <taxon>Eurotiomycetes</taxon>
        <taxon>Eurotiomycetidae</taxon>
        <taxon>Onygenales</taxon>
        <taxon>Arthrodermataceae</taxon>
        <taxon>Trichophyton</taxon>
    </lineage>
</organism>
<feature type="transmembrane region" description="Helical" evidence="5">
    <location>
        <begin position="216"/>
        <end position="235"/>
    </location>
</feature>
<feature type="compositionally biased region" description="Low complexity" evidence="4">
    <location>
        <begin position="67"/>
        <end position="77"/>
    </location>
</feature>
<evidence type="ECO:0000313" key="7">
    <source>
        <dbReference type="Proteomes" id="UP000024533"/>
    </source>
</evidence>
<dbReference type="AlphaFoldDB" id="A0A059J6Z4"/>
<keyword evidence="3" id="KW-0808">Transferase</keyword>
<feature type="compositionally biased region" description="Low complexity" evidence="4">
    <location>
        <begin position="29"/>
        <end position="51"/>
    </location>
</feature>